<sequence length="132" mass="14670">MNLSTSTMSERQSAMMENRRFKRSAIECYAQLQLSPHQYGGVNHGLSQDLSEGGVKIRTFSQLPVDSSVVIHLGCSDNSEPLTMSGSVVWTSRDDGQEQWVIGIAFTDINDGTRKRLQQIHAPVSINQDDED</sequence>
<dbReference type="InterPro" id="IPR009875">
    <property type="entry name" value="PilZ_domain"/>
</dbReference>
<evidence type="ECO:0000259" key="1">
    <source>
        <dbReference type="Pfam" id="PF07238"/>
    </source>
</evidence>
<feature type="domain" description="PilZ" evidence="1">
    <location>
        <begin position="17"/>
        <end position="120"/>
    </location>
</feature>
<accession>A0A9X0W5V1</accession>
<dbReference type="Pfam" id="PF07238">
    <property type="entry name" value="PilZ"/>
    <property type="match status" value="1"/>
</dbReference>
<protein>
    <recommendedName>
        <fullName evidence="1">PilZ domain-containing protein</fullName>
    </recommendedName>
</protein>
<evidence type="ECO:0000313" key="2">
    <source>
        <dbReference type="EMBL" id="MBK1617392.1"/>
    </source>
</evidence>
<name>A0A9X0W5V1_9GAMM</name>
<proteinExistence type="predicted"/>
<dbReference type="RefSeq" id="WP_200238328.1">
    <property type="nucleotide sequence ID" value="NZ_NRRY01000003.1"/>
</dbReference>
<keyword evidence="3" id="KW-1185">Reference proteome</keyword>
<organism evidence="2 3">
    <name type="scientific">Lamprobacter modestohalophilus</name>
    <dbReference type="NCBI Taxonomy" id="1064514"/>
    <lineage>
        <taxon>Bacteria</taxon>
        <taxon>Pseudomonadati</taxon>
        <taxon>Pseudomonadota</taxon>
        <taxon>Gammaproteobacteria</taxon>
        <taxon>Chromatiales</taxon>
        <taxon>Chromatiaceae</taxon>
        <taxon>Lamprobacter</taxon>
    </lineage>
</organism>
<dbReference type="GO" id="GO:0035438">
    <property type="term" value="F:cyclic-di-GMP binding"/>
    <property type="evidence" value="ECO:0007669"/>
    <property type="project" value="InterPro"/>
</dbReference>
<dbReference type="EMBL" id="NRRY01000003">
    <property type="protein sequence ID" value="MBK1617392.1"/>
    <property type="molecule type" value="Genomic_DNA"/>
</dbReference>
<dbReference type="SUPFAM" id="SSF141371">
    <property type="entry name" value="PilZ domain-like"/>
    <property type="match status" value="1"/>
</dbReference>
<evidence type="ECO:0000313" key="3">
    <source>
        <dbReference type="Proteomes" id="UP001138768"/>
    </source>
</evidence>
<dbReference type="Proteomes" id="UP001138768">
    <property type="component" value="Unassembled WGS sequence"/>
</dbReference>
<reference evidence="2 3" key="1">
    <citation type="journal article" date="2020" name="Microorganisms">
        <title>Osmotic Adaptation and Compatible Solute Biosynthesis of Phototrophic Bacteria as Revealed from Genome Analyses.</title>
        <authorList>
            <person name="Imhoff J.F."/>
            <person name="Rahn T."/>
            <person name="Kunzel S."/>
            <person name="Keller A."/>
            <person name="Neulinger S.C."/>
        </authorList>
    </citation>
    <scope>NUCLEOTIDE SEQUENCE [LARGE SCALE GENOMIC DNA]</scope>
    <source>
        <strain evidence="2 3">DSM 25653</strain>
    </source>
</reference>
<gene>
    <name evidence="2" type="ORF">CKO42_02760</name>
</gene>
<comment type="caution">
    <text evidence="2">The sequence shown here is derived from an EMBL/GenBank/DDBJ whole genome shotgun (WGS) entry which is preliminary data.</text>
</comment>
<dbReference type="Gene3D" id="2.40.10.220">
    <property type="entry name" value="predicted glycosyltransferase like domains"/>
    <property type="match status" value="1"/>
</dbReference>
<dbReference type="AlphaFoldDB" id="A0A9X0W5V1"/>